<name>A0AAU7U9I7_9DEIO</name>
<dbReference type="RefSeq" id="WP_350243186.1">
    <property type="nucleotide sequence ID" value="NZ_CP158299.1"/>
</dbReference>
<sequence>MSILDRLSRLIRANVNDLISRAEDPSKIIDQTLLDMREAYGEARNEVAGAMAQAAKLEREASTNRKLAQEYGMKAEEAMRAGSEDLAREALRRKKNHTDLASGFEAQLATSSSTVDQLKTQLRALEAKIDELESRRQLLVARQQTARAGESLEKASGFDKAGSAMSAFEDMERKVAGMEDKNRAMTQLREEGDLDAQLANLGRDREIDDELAALKARVQGGSDPLQK</sequence>
<evidence type="ECO:0000256" key="1">
    <source>
        <dbReference type="ARBA" id="ARBA00043985"/>
    </source>
</evidence>
<reference evidence="3" key="1">
    <citation type="submission" date="2024-06" db="EMBL/GenBank/DDBJ databases">
        <title>Draft Genome Sequence of Deinococcus sonorensis Type Strain KR-87, a Biofilm Producing Representative of the Genus Deinococcus.</title>
        <authorList>
            <person name="Boren L.S."/>
            <person name="Grosso R.A."/>
            <person name="Hugenberg-Cox A.N."/>
            <person name="Hill J.T.E."/>
            <person name="Albert C.M."/>
            <person name="Tuohy J.M."/>
        </authorList>
    </citation>
    <scope>NUCLEOTIDE SEQUENCE</scope>
    <source>
        <strain evidence="3">KR-87</strain>
    </source>
</reference>
<dbReference type="AlphaFoldDB" id="A0AAU7U9I7"/>
<dbReference type="PANTHER" id="PTHR31088">
    <property type="entry name" value="MEMBRANE-ASSOCIATED PROTEIN VIPP1, CHLOROPLASTIC"/>
    <property type="match status" value="1"/>
</dbReference>
<organism evidence="3">
    <name type="scientific">Deinococcus sonorensis KR-87</name>
    <dbReference type="NCBI Taxonomy" id="694439"/>
    <lineage>
        <taxon>Bacteria</taxon>
        <taxon>Thermotogati</taxon>
        <taxon>Deinococcota</taxon>
        <taxon>Deinococci</taxon>
        <taxon>Deinococcales</taxon>
        <taxon>Deinococcaceae</taxon>
        <taxon>Deinococcus</taxon>
    </lineage>
</organism>
<gene>
    <name evidence="3" type="ORF">ABOD76_17155</name>
</gene>
<accession>A0AAU7U9I7</accession>
<dbReference type="EMBL" id="CP158299">
    <property type="protein sequence ID" value="XBV85149.1"/>
    <property type="molecule type" value="Genomic_DNA"/>
</dbReference>
<dbReference type="PANTHER" id="PTHR31088:SF6">
    <property type="entry name" value="PHAGE SHOCK PROTEIN A"/>
    <property type="match status" value="1"/>
</dbReference>
<dbReference type="Pfam" id="PF04012">
    <property type="entry name" value="PspA_IM30"/>
    <property type="match status" value="1"/>
</dbReference>
<dbReference type="InterPro" id="IPR007157">
    <property type="entry name" value="PspA_VIPP1"/>
</dbReference>
<feature type="coiled-coil region" evidence="2">
    <location>
        <begin position="108"/>
        <end position="142"/>
    </location>
</feature>
<keyword evidence="2" id="KW-0175">Coiled coil</keyword>
<dbReference type="KEGG" id="dsc:ABOD76_17155"/>
<evidence type="ECO:0000313" key="3">
    <source>
        <dbReference type="EMBL" id="XBV85149.1"/>
    </source>
</evidence>
<protein>
    <submittedName>
        <fullName evidence="3">PspA/IM30 family protein</fullName>
    </submittedName>
</protein>
<comment type="similarity">
    <text evidence="1">Belongs to the PspA/Vipp/IM30 family.</text>
</comment>
<proteinExistence type="inferred from homology"/>
<evidence type="ECO:0000256" key="2">
    <source>
        <dbReference type="SAM" id="Coils"/>
    </source>
</evidence>